<sequence>MKGLFRALLAAVGVLGIVVVVAVVYITTFFDPNDLKPRLIEAVRSQSGLELRLDGPLSWSFYPRIGVSVKDAEAWLPGQPEEDAPFVGFDSAEVSVAFTPLLTGDVSVDGLILDGMRLNLARDAQGQGNWQVLLDRLAATDNVGQSPQNAGGSATPAETSSENPVPPENPTQPEKKGPGLKQGDDQPVAFDIASVKVSNSQVNYVDRQKSLDITLANLSLQSSNVSPQASFPVQLSFDVDGRQPDVNGNLKLKSQMRMDLGAERYTFENVTLNGKAQMPTLAEQAQTLNLKVATLVADTQAKQYRADGIQLGASLYHAAMQEAPLSLDLQANAVADLQAQTATLSDLALSGDDGLNLKGNLDVTQLDDAPRYHGRMELAPLSVRDWLTRFGVEVNSADDKALTALSLSGPFSGDTQRIDFDDLQMTLDDTQLRGSLGAAFDGQALNFDLAGDQLDLDRYLAPRAQKAGGGESSEGGEGKQTAWLSALGVAPALAAAEGAELLPVDWLAGLEQEGHLTLDSLKAKGIKLSDVELSTSGSGGRQRIDSLAASLYDGSLQASSALDLRQPPIKLSFTERMSGVDIAPFYQDFSGKASPLRGKLNLQGDFDSQTNTAQGLEQNLDGQAALRIDDGAMLDVNVSRQLCTAVATLEGRESTREWSEDTAFDRLQASVTIDNGVVHNDDLDIAIPGIDVTGEGDVNLVTNRLDYRAAARFTDTADEAACGVNPRLAKVDFPIRCQGSLDDAPGQWCGFDREAFQSSLANLAKSEARRKAGERVDEELNKQLDDETRQKIDDKLGDGAADKLGNKIRDLFQ</sequence>
<dbReference type="AlphaFoldDB" id="A0A1Q8SUB9"/>
<feature type="domain" description="AsmA" evidence="3">
    <location>
        <begin position="11"/>
        <end position="682"/>
    </location>
</feature>
<evidence type="ECO:0000313" key="5">
    <source>
        <dbReference type="Proteomes" id="UP000186878"/>
    </source>
</evidence>
<evidence type="ECO:0000259" key="3">
    <source>
        <dbReference type="Pfam" id="PF05170"/>
    </source>
</evidence>
<feature type="region of interest" description="Disordered" evidence="1">
    <location>
        <begin position="142"/>
        <end position="186"/>
    </location>
</feature>
<evidence type="ECO:0000256" key="1">
    <source>
        <dbReference type="SAM" id="MobiDB-lite"/>
    </source>
</evidence>
<keyword evidence="5" id="KW-1185">Reference proteome</keyword>
<dbReference type="Proteomes" id="UP000186878">
    <property type="component" value="Unassembled WGS sequence"/>
</dbReference>
<proteinExistence type="predicted"/>
<feature type="transmembrane region" description="Helical" evidence="2">
    <location>
        <begin position="7"/>
        <end position="30"/>
    </location>
</feature>
<feature type="compositionally biased region" description="Polar residues" evidence="1">
    <location>
        <begin position="142"/>
        <end position="163"/>
    </location>
</feature>
<keyword evidence="2" id="KW-1133">Transmembrane helix</keyword>
<evidence type="ECO:0000256" key="2">
    <source>
        <dbReference type="SAM" id="Phobius"/>
    </source>
</evidence>
<dbReference type="OrthoDB" id="9766390at2"/>
<reference evidence="4 5" key="1">
    <citation type="submission" date="2016-12" db="EMBL/GenBank/DDBJ databases">
        <title>Draft genome sequences of strains Salinicola socius SMB35, Salinicola sp. MH3R3-1 and Chromohalobacter sp. SMB17 from the Verkhnekamsk potash mining region of Russia.</title>
        <authorList>
            <person name="Mavrodi D.V."/>
            <person name="Olsson B.E."/>
            <person name="Korsakova E.S."/>
            <person name="Pyankova A."/>
            <person name="Mavrodi O.V."/>
            <person name="Plotnikova E.G."/>
        </authorList>
    </citation>
    <scope>NUCLEOTIDE SEQUENCE [LARGE SCALE GENOMIC DNA]</scope>
    <source>
        <strain evidence="4 5">SMB35</strain>
    </source>
</reference>
<evidence type="ECO:0000313" key="4">
    <source>
        <dbReference type="EMBL" id="OLO05050.1"/>
    </source>
</evidence>
<organism evidence="4 5">
    <name type="scientific">Salinicola socius</name>
    <dbReference type="NCBI Taxonomy" id="404433"/>
    <lineage>
        <taxon>Bacteria</taxon>
        <taxon>Pseudomonadati</taxon>
        <taxon>Pseudomonadota</taxon>
        <taxon>Gammaproteobacteria</taxon>
        <taxon>Oceanospirillales</taxon>
        <taxon>Halomonadaceae</taxon>
        <taxon>Salinicola</taxon>
    </lineage>
</organism>
<dbReference type="GO" id="GO:0005886">
    <property type="term" value="C:plasma membrane"/>
    <property type="evidence" value="ECO:0007669"/>
    <property type="project" value="TreeGrafter"/>
</dbReference>
<dbReference type="InterPro" id="IPR052894">
    <property type="entry name" value="AsmA-related"/>
</dbReference>
<dbReference type="PANTHER" id="PTHR30441:SF4">
    <property type="entry name" value="PROTEIN ASMA"/>
    <property type="match status" value="1"/>
</dbReference>
<name>A0A1Q8SUB9_9GAMM</name>
<accession>A0A1Q8SUB9</accession>
<dbReference type="EMBL" id="MSDO01000005">
    <property type="protein sequence ID" value="OLO05050.1"/>
    <property type="molecule type" value="Genomic_DNA"/>
</dbReference>
<dbReference type="GO" id="GO:0090313">
    <property type="term" value="P:regulation of protein targeting to membrane"/>
    <property type="evidence" value="ECO:0007669"/>
    <property type="project" value="TreeGrafter"/>
</dbReference>
<gene>
    <name evidence="4" type="ORF">BTW07_05365</name>
</gene>
<dbReference type="STRING" id="404433.BTW07_05365"/>
<dbReference type="PANTHER" id="PTHR30441">
    <property type="entry name" value="DUF748 DOMAIN-CONTAINING PROTEIN"/>
    <property type="match status" value="1"/>
</dbReference>
<keyword evidence="2" id="KW-0472">Membrane</keyword>
<keyword evidence="2" id="KW-0812">Transmembrane</keyword>
<dbReference type="InterPro" id="IPR007844">
    <property type="entry name" value="AsmA"/>
</dbReference>
<dbReference type="RefSeq" id="WP_075569147.1">
    <property type="nucleotide sequence ID" value="NZ_MSDO01000005.1"/>
</dbReference>
<feature type="region of interest" description="Disordered" evidence="1">
    <location>
        <begin position="771"/>
        <end position="804"/>
    </location>
</feature>
<comment type="caution">
    <text evidence="4">The sequence shown here is derived from an EMBL/GenBank/DDBJ whole genome shotgun (WGS) entry which is preliminary data.</text>
</comment>
<protein>
    <submittedName>
        <fullName evidence="4">Membrane assembly protein AsmA</fullName>
    </submittedName>
</protein>
<dbReference type="Pfam" id="PF05170">
    <property type="entry name" value="AsmA"/>
    <property type="match status" value="1"/>
</dbReference>